<evidence type="ECO:0000256" key="5">
    <source>
        <dbReference type="SAM" id="MobiDB-lite"/>
    </source>
</evidence>
<name>A0ABQ6MI88_9STRA</name>
<reference evidence="7 8" key="1">
    <citation type="journal article" date="2023" name="Commun. Biol.">
        <title>Genome analysis of Parmales, the sister group of diatoms, reveals the evolutionary specialization of diatoms from phago-mixotrophs to photoautotrophs.</title>
        <authorList>
            <person name="Ban H."/>
            <person name="Sato S."/>
            <person name="Yoshikawa S."/>
            <person name="Yamada K."/>
            <person name="Nakamura Y."/>
            <person name="Ichinomiya M."/>
            <person name="Sato N."/>
            <person name="Blanc-Mathieu R."/>
            <person name="Endo H."/>
            <person name="Kuwata A."/>
            <person name="Ogata H."/>
        </authorList>
    </citation>
    <scope>NUCLEOTIDE SEQUENCE [LARGE SCALE GENOMIC DNA]</scope>
</reference>
<organism evidence="7 8">
    <name type="scientific">Tetraparma gracilis</name>
    <dbReference type="NCBI Taxonomy" id="2962635"/>
    <lineage>
        <taxon>Eukaryota</taxon>
        <taxon>Sar</taxon>
        <taxon>Stramenopiles</taxon>
        <taxon>Ochrophyta</taxon>
        <taxon>Bolidophyceae</taxon>
        <taxon>Parmales</taxon>
        <taxon>Triparmaceae</taxon>
        <taxon>Tetraparma</taxon>
    </lineage>
</organism>
<keyword evidence="2 6" id="KW-0812">Transmembrane</keyword>
<comment type="caution">
    <text evidence="7">The sequence shown here is derived from an EMBL/GenBank/DDBJ whole genome shotgun (WGS) entry which is preliminary data.</text>
</comment>
<evidence type="ECO:0000313" key="8">
    <source>
        <dbReference type="Proteomes" id="UP001165060"/>
    </source>
</evidence>
<comment type="subcellular location">
    <subcellularLocation>
        <location evidence="1">Membrane</location>
        <topology evidence="1">Multi-pass membrane protein</topology>
    </subcellularLocation>
</comment>
<accession>A0ABQ6MI88</accession>
<feature type="region of interest" description="Disordered" evidence="5">
    <location>
        <begin position="422"/>
        <end position="475"/>
    </location>
</feature>
<evidence type="ECO:0000256" key="4">
    <source>
        <dbReference type="ARBA" id="ARBA00023136"/>
    </source>
</evidence>
<dbReference type="Proteomes" id="UP001165060">
    <property type="component" value="Unassembled WGS sequence"/>
</dbReference>
<feature type="transmembrane region" description="Helical" evidence="6">
    <location>
        <begin position="29"/>
        <end position="46"/>
    </location>
</feature>
<feature type="transmembrane region" description="Helical" evidence="6">
    <location>
        <begin position="214"/>
        <end position="232"/>
    </location>
</feature>
<gene>
    <name evidence="7" type="ORF">TeGR_g9183</name>
</gene>
<dbReference type="EMBL" id="BRYB01000258">
    <property type="protein sequence ID" value="GMI26480.1"/>
    <property type="molecule type" value="Genomic_DNA"/>
</dbReference>
<feature type="compositionally biased region" description="Basic and acidic residues" evidence="5">
    <location>
        <begin position="424"/>
        <end position="434"/>
    </location>
</feature>
<evidence type="ECO:0000256" key="2">
    <source>
        <dbReference type="ARBA" id="ARBA00022692"/>
    </source>
</evidence>
<feature type="transmembrane region" description="Helical" evidence="6">
    <location>
        <begin position="153"/>
        <end position="169"/>
    </location>
</feature>
<dbReference type="PANTHER" id="PTHR12570:SF9">
    <property type="entry name" value="MAGNESIUM TRANSPORTER NIPA8-RELATED"/>
    <property type="match status" value="1"/>
</dbReference>
<protein>
    <recommendedName>
        <fullName evidence="9">Magnesium transporter</fullName>
    </recommendedName>
</protein>
<keyword evidence="3 6" id="KW-1133">Transmembrane helix</keyword>
<dbReference type="PANTHER" id="PTHR12570">
    <property type="match status" value="1"/>
</dbReference>
<evidence type="ECO:0000313" key="7">
    <source>
        <dbReference type="EMBL" id="GMI26480.1"/>
    </source>
</evidence>
<evidence type="ECO:0000256" key="1">
    <source>
        <dbReference type="ARBA" id="ARBA00004141"/>
    </source>
</evidence>
<evidence type="ECO:0000256" key="6">
    <source>
        <dbReference type="SAM" id="Phobius"/>
    </source>
</evidence>
<proteinExistence type="predicted"/>
<feature type="region of interest" description="Disordered" evidence="5">
    <location>
        <begin position="63"/>
        <end position="90"/>
    </location>
</feature>
<evidence type="ECO:0008006" key="9">
    <source>
        <dbReference type="Google" id="ProtNLM"/>
    </source>
</evidence>
<feature type="transmembrane region" description="Helical" evidence="6">
    <location>
        <begin position="181"/>
        <end position="202"/>
    </location>
</feature>
<keyword evidence="8" id="KW-1185">Reference proteome</keyword>
<feature type="region of interest" description="Disordered" evidence="5">
    <location>
        <begin position="261"/>
        <end position="301"/>
    </location>
</feature>
<sequence>MSPTMFPTNETSCDLGDDLGGQVLGIEKWVIGVIFGLLGSIAINTGNNVQSMGLMQLEEQAQARRRSGSSSVNPTDLKGMAEGLTEEEEKELSPGSSRVWVVGTCVFVSGSLMNFASYPFAPQSMLASLESVQFVSNLLFGKIMHGAVVTNKIYVSILLWLGTVSVWLYRLNDALSKFNPLFIIPLLQCNFIFFAIVSGGIFFKEFIAFNAGQWCGFIAGVLVMFSGLIVLVPDDDLDDTPEPLPDVPAGVVALLQDSGAAPPPTARANPVVASGAADAPPPVPGPGSPEQKEGAAGGRRKSLAVELGEGVANLIAGGPITAVPTPKNVEASTGAVNANNPKRPQRKTVGGARRLSLAGALMVATVDKQHRDAEAAKAKSQVRRASAMYKAAVEKADGGTIGAEAAAQVKGELKGVEQMVLELSPRDPHEENANRRPSAINLEEGRGSATGASEGGVEAGVDLPHAPSSDSDDQL</sequence>
<evidence type="ECO:0000256" key="3">
    <source>
        <dbReference type="ARBA" id="ARBA00022989"/>
    </source>
</evidence>
<dbReference type="InterPro" id="IPR008521">
    <property type="entry name" value="Mg_trans_NIPA"/>
</dbReference>
<keyword evidence="4 6" id="KW-0472">Membrane</keyword>